<dbReference type="Pfam" id="PF13657">
    <property type="entry name" value="Couple_hipA"/>
    <property type="match status" value="1"/>
</dbReference>
<dbReference type="GeneID" id="78275636"/>
<dbReference type="AlphaFoldDB" id="A0A1U7NM11"/>
<dbReference type="NCBIfam" id="TIGR03071">
    <property type="entry name" value="couple_hipA"/>
    <property type="match status" value="1"/>
</dbReference>
<proteinExistence type="predicted"/>
<keyword evidence="2" id="KW-0418">Kinase</keyword>
<dbReference type="Proteomes" id="UP000186705">
    <property type="component" value="Unassembled WGS sequence"/>
</dbReference>
<gene>
    <name evidence="2" type="ORF">BO225_06725</name>
</gene>
<feature type="domain" description="HipA N-terminal subdomain 1" evidence="1">
    <location>
        <begin position="5"/>
        <end position="101"/>
    </location>
</feature>
<evidence type="ECO:0000313" key="3">
    <source>
        <dbReference type="Proteomes" id="UP000186705"/>
    </source>
</evidence>
<keyword evidence="3" id="KW-1185">Reference proteome</keyword>
<dbReference type="STRING" id="1862672.BO225_06725"/>
<evidence type="ECO:0000313" key="2">
    <source>
        <dbReference type="EMBL" id="OLU46168.1"/>
    </source>
</evidence>
<organism evidence="2 3">
    <name type="scientific">Dubosiella newyorkensis</name>
    <dbReference type="NCBI Taxonomy" id="1862672"/>
    <lineage>
        <taxon>Bacteria</taxon>
        <taxon>Bacillati</taxon>
        <taxon>Bacillota</taxon>
        <taxon>Erysipelotrichia</taxon>
        <taxon>Erysipelotrichales</taxon>
        <taxon>Erysipelotrichaceae</taxon>
        <taxon>Dubosiella</taxon>
    </lineage>
</organism>
<name>A0A1U7NM11_9FIRM</name>
<protein>
    <submittedName>
        <fullName evidence="2">Phosphatidylinositol kinase</fullName>
    </submittedName>
</protein>
<dbReference type="GO" id="GO:0016301">
    <property type="term" value="F:kinase activity"/>
    <property type="evidence" value="ECO:0007669"/>
    <property type="project" value="UniProtKB-KW"/>
</dbReference>
<sequence length="107" mass="12326">MRKGNVWVEEQKAGTIEETDSGYRFSYEKDYLAIKGAKDVSLTLPLREEPYESSVLFPFFDGLIPEGWLYDVTIQNWKLDRKDRFGVLLVACKDAIGNVSIWGESER</sequence>
<dbReference type="RefSeq" id="WP_076341505.1">
    <property type="nucleotide sequence ID" value="NZ_CAJTMI010000045.1"/>
</dbReference>
<reference evidence="2 3" key="1">
    <citation type="submission" date="2016-11" db="EMBL/GenBank/DDBJ databases">
        <title>Description of two novel members of the family Erysipelotrichaceae: Ileibacterium lipovorans gen. nov., sp. nov. and Dubosiella newyorkensis, gen. nov., sp. nov.</title>
        <authorList>
            <person name="Cox L.M."/>
            <person name="Sohn J."/>
            <person name="Tyrrell K.L."/>
            <person name="Citron D.M."/>
            <person name="Lawson P.A."/>
            <person name="Patel N.B."/>
            <person name="Iizumi T."/>
            <person name="Perez-Perez G.I."/>
            <person name="Goldstein E.J."/>
            <person name="Blaser M.J."/>
        </authorList>
    </citation>
    <scope>NUCLEOTIDE SEQUENCE [LARGE SCALE GENOMIC DNA]</scope>
    <source>
        <strain evidence="2 3">NYU-BL-A4</strain>
    </source>
</reference>
<dbReference type="InterPro" id="IPR017508">
    <property type="entry name" value="HipA_N1"/>
</dbReference>
<evidence type="ECO:0000259" key="1">
    <source>
        <dbReference type="Pfam" id="PF13657"/>
    </source>
</evidence>
<dbReference type="EMBL" id="MPKA01000067">
    <property type="protein sequence ID" value="OLU46168.1"/>
    <property type="molecule type" value="Genomic_DNA"/>
</dbReference>
<accession>A0A1U7NM11</accession>
<dbReference type="OrthoDB" id="196808at2"/>
<comment type="caution">
    <text evidence="2">The sequence shown here is derived from an EMBL/GenBank/DDBJ whole genome shotgun (WGS) entry which is preliminary data.</text>
</comment>
<keyword evidence="2" id="KW-0808">Transferase</keyword>